<dbReference type="InterPro" id="IPR051791">
    <property type="entry name" value="Pra-immunoreactive"/>
</dbReference>
<evidence type="ECO:0000313" key="9">
    <source>
        <dbReference type="EMBL" id="MBE1877942.1"/>
    </source>
</evidence>
<keyword evidence="4 7" id="KW-1133">Transmembrane helix</keyword>
<comment type="caution">
    <text evidence="9">The sequence shown here is derived from an EMBL/GenBank/DDBJ whole genome shotgun (WGS) entry which is preliminary data.</text>
</comment>
<accession>A0ABR9N4N3</accession>
<evidence type="ECO:0000256" key="2">
    <source>
        <dbReference type="ARBA" id="ARBA00022475"/>
    </source>
</evidence>
<dbReference type="Pfam" id="PF06271">
    <property type="entry name" value="RDD"/>
    <property type="match status" value="1"/>
</dbReference>
<evidence type="ECO:0000259" key="8">
    <source>
        <dbReference type="Pfam" id="PF06271"/>
    </source>
</evidence>
<evidence type="ECO:0000256" key="7">
    <source>
        <dbReference type="SAM" id="Phobius"/>
    </source>
</evidence>
<comment type="subcellular location">
    <subcellularLocation>
        <location evidence="1">Cell membrane</location>
        <topology evidence="1">Multi-pass membrane protein</topology>
    </subcellularLocation>
</comment>
<evidence type="ECO:0000256" key="1">
    <source>
        <dbReference type="ARBA" id="ARBA00004651"/>
    </source>
</evidence>
<dbReference type="PANTHER" id="PTHR36115:SF6">
    <property type="entry name" value="PROLINE-RICH ANTIGEN HOMOLOG"/>
    <property type="match status" value="1"/>
</dbReference>
<feature type="region of interest" description="Disordered" evidence="6">
    <location>
        <begin position="160"/>
        <end position="216"/>
    </location>
</feature>
<gene>
    <name evidence="9" type="ORF">IHE71_19820</name>
</gene>
<proteinExistence type="predicted"/>
<evidence type="ECO:0000256" key="6">
    <source>
        <dbReference type="SAM" id="MobiDB-lite"/>
    </source>
</evidence>
<evidence type="ECO:0000256" key="3">
    <source>
        <dbReference type="ARBA" id="ARBA00022692"/>
    </source>
</evidence>
<feature type="transmembrane region" description="Helical" evidence="7">
    <location>
        <begin position="110"/>
        <end position="133"/>
    </location>
</feature>
<evidence type="ECO:0000256" key="5">
    <source>
        <dbReference type="ARBA" id="ARBA00023136"/>
    </source>
</evidence>
<name>A0ABR9N4N3_9MICO</name>
<reference evidence="9 10" key="1">
    <citation type="submission" date="2020-10" db="EMBL/GenBank/DDBJ databases">
        <title>Myceligenerans pegani sp. nov., an endophytic actinomycete isolated from Peganum harmala L. in Xinjiang, China.</title>
        <authorList>
            <person name="Xin L."/>
        </authorList>
    </citation>
    <scope>NUCLEOTIDE SEQUENCE [LARGE SCALE GENOMIC DNA]</scope>
    <source>
        <strain evidence="9 10">TRM65318</strain>
    </source>
</reference>
<feature type="transmembrane region" description="Helical" evidence="7">
    <location>
        <begin position="70"/>
        <end position="90"/>
    </location>
</feature>
<keyword evidence="3 7" id="KW-0812">Transmembrane</keyword>
<dbReference type="Proteomes" id="UP000625527">
    <property type="component" value="Unassembled WGS sequence"/>
</dbReference>
<keyword evidence="2" id="KW-1003">Cell membrane</keyword>
<keyword evidence="5 7" id="KW-0472">Membrane</keyword>
<evidence type="ECO:0000256" key="4">
    <source>
        <dbReference type="ARBA" id="ARBA00022989"/>
    </source>
</evidence>
<dbReference type="RefSeq" id="WP_192864489.1">
    <property type="nucleotide sequence ID" value="NZ_JADAQT010000106.1"/>
</dbReference>
<feature type="compositionally biased region" description="Low complexity" evidence="6">
    <location>
        <begin position="188"/>
        <end position="214"/>
    </location>
</feature>
<dbReference type="EMBL" id="JADAQT010000106">
    <property type="protein sequence ID" value="MBE1877942.1"/>
    <property type="molecule type" value="Genomic_DNA"/>
</dbReference>
<feature type="domain" description="RDD" evidence="8">
    <location>
        <begin position="20"/>
        <end position="148"/>
    </location>
</feature>
<sequence>MSGPYPDGDLARSDVAGSGYAVWPQRVIAAVLDDAILAGATWLALGTGFVQPTLTPSFMPDGDGWPGSPLVLVPIGVLVLLLVMQGATGWTPGKLVVGIRLVSERSSRPAGVWTVFARCALHLLDAVLLIGYLRPVWHPMRQTFADSIVRTVVVPAIPDLPRRTGTRCPGRGTSARAGQRVRRPPRRTTPGRSRRPATSTTPWSRSRSPTPRSPDWGLAFWSTCG</sequence>
<feature type="transmembrane region" description="Helical" evidence="7">
    <location>
        <begin position="27"/>
        <end position="50"/>
    </location>
</feature>
<organism evidence="9 10">
    <name type="scientific">Myceligenerans pegani</name>
    <dbReference type="NCBI Taxonomy" id="2776917"/>
    <lineage>
        <taxon>Bacteria</taxon>
        <taxon>Bacillati</taxon>
        <taxon>Actinomycetota</taxon>
        <taxon>Actinomycetes</taxon>
        <taxon>Micrococcales</taxon>
        <taxon>Promicromonosporaceae</taxon>
        <taxon>Myceligenerans</taxon>
    </lineage>
</organism>
<keyword evidence="10" id="KW-1185">Reference proteome</keyword>
<dbReference type="PANTHER" id="PTHR36115">
    <property type="entry name" value="PROLINE-RICH ANTIGEN HOMOLOG-RELATED"/>
    <property type="match status" value="1"/>
</dbReference>
<evidence type="ECO:0000313" key="10">
    <source>
        <dbReference type="Proteomes" id="UP000625527"/>
    </source>
</evidence>
<protein>
    <submittedName>
        <fullName evidence="9">RDD family protein</fullName>
    </submittedName>
</protein>
<dbReference type="InterPro" id="IPR010432">
    <property type="entry name" value="RDD"/>
</dbReference>